<reference evidence="4 5" key="1">
    <citation type="submission" date="2023-05" db="EMBL/GenBank/DDBJ databases">
        <title>A new hyperthermophilic archaea 'Ignisphaera cupida' sp. nov. and description of the family 'Ignisphaeraceae' fam. nov.</title>
        <authorList>
            <person name="Podosokorskaya O.A."/>
            <person name="Elcheninov A.G."/>
            <person name="Klukina A."/>
            <person name="Merkel A.Y."/>
        </authorList>
    </citation>
    <scope>NUCLEOTIDE SEQUENCE [LARGE SCALE GENOMIC DNA]</scope>
    <source>
        <strain evidence="4 5">4213-co</strain>
    </source>
</reference>
<dbReference type="EMBL" id="JASNVW010000001">
    <property type="protein sequence ID" value="MDK6028124.1"/>
    <property type="molecule type" value="Genomic_DNA"/>
</dbReference>
<evidence type="ECO:0000256" key="2">
    <source>
        <dbReference type="ARBA" id="ARBA00022840"/>
    </source>
</evidence>
<proteinExistence type="predicted"/>
<evidence type="ECO:0000313" key="4">
    <source>
        <dbReference type="EMBL" id="MDK6028124.1"/>
    </source>
</evidence>
<evidence type="ECO:0000259" key="3">
    <source>
        <dbReference type="PROSITE" id="PS51146"/>
    </source>
</evidence>
<dbReference type="GO" id="GO:0005524">
    <property type="term" value="F:ATP binding"/>
    <property type="evidence" value="ECO:0007669"/>
    <property type="project" value="UniProtKB-KW"/>
</dbReference>
<keyword evidence="2" id="KW-0067">ATP-binding</keyword>
<name>A0ABD4Z4J5_9CREN</name>
<dbReference type="InterPro" id="IPR010624">
    <property type="entry name" value="KaiC_dom"/>
</dbReference>
<dbReference type="PANTHER" id="PTHR43637:SF1">
    <property type="entry name" value="UPF0273 PROTEIN TM_0370"/>
    <property type="match status" value="1"/>
</dbReference>
<dbReference type="Pfam" id="PF06745">
    <property type="entry name" value="ATPase"/>
    <property type="match status" value="1"/>
</dbReference>
<evidence type="ECO:0000313" key="5">
    <source>
        <dbReference type="Proteomes" id="UP001529235"/>
    </source>
</evidence>
<gene>
    <name evidence="4" type="ORF">QPL79_01935</name>
</gene>
<keyword evidence="1" id="KW-0547">Nucleotide-binding</keyword>
<dbReference type="PROSITE" id="PS51146">
    <property type="entry name" value="KAIC"/>
    <property type="match status" value="1"/>
</dbReference>
<organism evidence="4 5">
    <name type="scientific">Ignisphaera cupida</name>
    <dbReference type="NCBI Taxonomy" id="3050454"/>
    <lineage>
        <taxon>Archaea</taxon>
        <taxon>Thermoproteota</taxon>
        <taxon>Thermoprotei</taxon>
        <taxon>Desulfurococcales</taxon>
        <taxon>Desulfurococcaceae</taxon>
        <taxon>Ignisphaera</taxon>
    </lineage>
</organism>
<dbReference type="RefSeq" id="WP_285273098.1">
    <property type="nucleotide sequence ID" value="NZ_JASNVW010000001.1"/>
</dbReference>
<dbReference type="SUPFAM" id="SSF52540">
    <property type="entry name" value="P-loop containing nucleoside triphosphate hydrolases"/>
    <property type="match status" value="1"/>
</dbReference>
<comment type="caution">
    <text evidence="4">The sequence shown here is derived from an EMBL/GenBank/DDBJ whole genome shotgun (WGS) entry which is preliminary data.</text>
</comment>
<sequence length="463" mass="53029">MVEEVKAFKIGIEGLDKILGEITPPYTILVAGHPGSGKTTFAASICYSNTVRGGKCLYITFYEEKEKFYMFMEKLGLKLREAEKKNLLKFVRLPVSSDVEKVLEAISEIISKEKFNVVVIDSITPLIEALETSIDKRAILLNYFYQLSSTINGLLILLAELPYGKQTLEMGSPEFVADAILVLKSGLENGFLTRLIEIRKARGKPIYLAEIPFTITNDKGVVVYTPPILEEIPKQKEEIYFPCRVYNEKIGHMHKDFTINIFYPPEALQGRAEAFIIILAQAVTYNLRVLIVSYVLSPAIFKDMIISTLNRYGISEKIAEEIINRYVIIKGINPYAQSLAELKAKELELVEQYKPDIVVFHGVHIIKHQDYEKYFRELYNEILYLKHKGISTIRIGNCVNMNKCLEDASIADLMFVMENIIKDTKYDYVLKAFRRYRTPVIIESHEVRQCVEEAIEKIRSFSL</sequence>
<dbReference type="InterPro" id="IPR014774">
    <property type="entry name" value="KaiC-like_dom"/>
</dbReference>
<dbReference type="PANTHER" id="PTHR43637">
    <property type="entry name" value="UPF0273 PROTEIN TM_0370"/>
    <property type="match status" value="1"/>
</dbReference>
<dbReference type="InterPro" id="IPR027417">
    <property type="entry name" value="P-loop_NTPase"/>
</dbReference>
<accession>A0ABD4Z4J5</accession>
<dbReference type="Proteomes" id="UP001529235">
    <property type="component" value="Unassembled WGS sequence"/>
</dbReference>
<dbReference type="Gene3D" id="3.40.50.300">
    <property type="entry name" value="P-loop containing nucleotide triphosphate hydrolases"/>
    <property type="match status" value="1"/>
</dbReference>
<protein>
    <submittedName>
        <fullName evidence="4">ATPase domain-containing protein</fullName>
    </submittedName>
</protein>
<evidence type="ECO:0000256" key="1">
    <source>
        <dbReference type="ARBA" id="ARBA00022741"/>
    </source>
</evidence>
<feature type="domain" description="KaiC" evidence="3">
    <location>
        <begin position="6"/>
        <end position="238"/>
    </location>
</feature>
<keyword evidence="5" id="KW-1185">Reference proteome</keyword>
<dbReference type="AlphaFoldDB" id="A0ABD4Z4J5"/>